<reference evidence="1 2" key="1">
    <citation type="submission" date="2020-04" db="EMBL/GenBank/DDBJ databases">
        <title>Draft genome of Pyxidicoccus fallax type strain.</title>
        <authorList>
            <person name="Whitworth D.E."/>
        </authorList>
    </citation>
    <scope>NUCLEOTIDE SEQUENCE [LARGE SCALE GENOMIC DNA]</scope>
    <source>
        <strain evidence="1 2">DSM 14698</strain>
    </source>
</reference>
<proteinExistence type="predicted"/>
<dbReference type="Gene3D" id="1.25.10.10">
    <property type="entry name" value="Leucine-rich Repeat Variant"/>
    <property type="match status" value="1"/>
</dbReference>
<keyword evidence="2" id="KW-1185">Reference proteome</keyword>
<gene>
    <name evidence="1" type="ORF">HG543_13835</name>
</gene>
<dbReference type="AlphaFoldDB" id="A0A848LBQ2"/>
<dbReference type="InterPro" id="IPR011989">
    <property type="entry name" value="ARM-like"/>
</dbReference>
<dbReference type="InterPro" id="IPR016024">
    <property type="entry name" value="ARM-type_fold"/>
</dbReference>
<dbReference type="SUPFAM" id="SSF48371">
    <property type="entry name" value="ARM repeat"/>
    <property type="match status" value="1"/>
</dbReference>
<dbReference type="RefSeq" id="WP_169345212.1">
    <property type="nucleotide sequence ID" value="NZ_JABBJJ010000051.1"/>
</dbReference>
<evidence type="ECO:0000313" key="2">
    <source>
        <dbReference type="Proteomes" id="UP000518300"/>
    </source>
</evidence>
<name>A0A848LBQ2_9BACT</name>
<comment type="caution">
    <text evidence="1">The sequence shown here is derived from an EMBL/GenBank/DDBJ whole genome shotgun (WGS) entry which is preliminary data.</text>
</comment>
<dbReference type="Proteomes" id="UP000518300">
    <property type="component" value="Unassembled WGS sequence"/>
</dbReference>
<dbReference type="Pfam" id="PF13646">
    <property type="entry name" value="HEAT_2"/>
    <property type="match status" value="1"/>
</dbReference>
<organism evidence="1 2">
    <name type="scientific">Pyxidicoccus fallax</name>
    <dbReference type="NCBI Taxonomy" id="394095"/>
    <lineage>
        <taxon>Bacteria</taxon>
        <taxon>Pseudomonadati</taxon>
        <taxon>Myxococcota</taxon>
        <taxon>Myxococcia</taxon>
        <taxon>Myxococcales</taxon>
        <taxon>Cystobacterineae</taxon>
        <taxon>Myxococcaceae</taxon>
        <taxon>Pyxidicoccus</taxon>
    </lineage>
</organism>
<dbReference type="EMBL" id="JABBJJ010000051">
    <property type="protein sequence ID" value="NMO15924.1"/>
    <property type="molecule type" value="Genomic_DNA"/>
</dbReference>
<sequence>MVTHDTKALFVAALRARGPAYREARARFLVAPGDTRGVLARCRQSRSWRVRLQADIFDTWLEDPGLCEQARRLLQADPSTGLPRRASARVRGEALAGLGSKALPRILELLTRSRGFASRPEQTALFHALVVLKDERAVRPLVALVLQNQDGTERAAAAHTLAWHRTPLALPVFAAALADPASPPGLRSSSIRGLLLLGTPEAAEALLRLARDAEQQPDTRATAIIALETVMEARAEPGLLGILQGEAPDAVASAALEVLGRVGSLAALDTLRALDTSDAKPRLRTAAAEAIRSIEQRHSASGA</sequence>
<evidence type="ECO:0000313" key="1">
    <source>
        <dbReference type="EMBL" id="NMO15924.1"/>
    </source>
</evidence>
<protein>
    <submittedName>
        <fullName evidence="1">HEAT repeat domain-containing protein</fullName>
    </submittedName>
</protein>
<accession>A0A848LBQ2</accession>